<protein>
    <submittedName>
        <fullName evidence="1">Uncharacterized protein</fullName>
    </submittedName>
</protein>
<dbReference type="EMBL" id="JAGTJJ010000045">
    <property type="protein sequence ID" value="MDC3986889.1"/>
    <property type="molecule type" value="Genomic_DNA"/>
</dbReference>
<sequence length="240" mass="25458">MFFPNEALAADTPSKKAPSLANGLTLSLVQDLGLHAGSDVCSPENQLYGDYACFRDSGTQYHGTPLAMRGGDVRPGLQLSTTRVLLGYDRVVFENVTLGVRLGWVLQGGGPRPSGAEAPAFLPFHGEVRAGYTFGARPFARPGFRGSLFVFGGIAQFDTEYRVFVEEDTTKPPPASQLDNPPSQTLSAYRKSGTGFVGLGAAAAYAFSPSLALSAALKFTKPFPSTGTLLSPELSFSYAF</sequence>
<proteinExistence type="predicted"/>
<accession>A0A9X3XA62</accession>
<dbReference type="RefSeq" id="WP_272426451.1">
    <property type="nucleotide sequence ID" value="NZ_JAGTJJ010000045.1"/>
</dbReference>
<keyword evidence="2" id="KW-1185">Reference proteome</keyword>
<dbReference type="Proteomes" id="UP001151081">
    <property type="component" value="Unassembled WGS sequence"/>
</dbReference>
<gene>
    <name evidence="1" type="ORF">KEG57_40840</name>
</gene>
<evidence type="ECO:0000313" key="1">
    <source>
        <dbReference type="EMBL" id="MDC3986889.1"/>
    </source>
</evidence>
<organism evidence="1 2">
    <name type="scientific">Polyangium jinanense</name>
    <dbReference type="NCBI Taxonomy" id="2829994"/>
    <lineage>
        <taxon>Bacteria</taxon>
        <taxon>Pseudomonadati</taxon>
        <taxon>Myxococcota</taxon>
        <taxon>Polyangia</taxon>
        <taxon>Polyangiales</taxon>
        <taxon>Polyangiaceae</taxon>
        <taxon>Polyangium</taxon>
    </lineage>
</organism>
<evidence type="ECO:0000313" key="2">
    <source>
        <dbReference type="Proteomes" id="UP001151081"/>
    </source>
</evidence>
<comment type="caution">
    <text evidence="1">The sequence shown here is derived from an EMBL/GenBank/DDBJ whole genome shotgun (WGS) entry which is preliminary data.</text>
</comment>
<reference evidence="1 2" key="1">
    <citation type="submission" date="2021-04" db="EMBL/GenBank/DDBJ databases">
        <title>Genome analysis of Polyangium sp.</title>
        <authorList>
            <person name="Li Y."/>
            <person name="Wang J."/>
        </authorList>
    </citation>
    <scope>NUCLEOTIDE SEQUENCE [LARGE SCALE GENOMIC DNA]</scope>
    <source>
        <strain evidence="1 2">SDU14</strain>
    </source>
</reference>
<dbReference type="AlphaFoldDB" id="A0A9X3XA62"/>
<name>A0A9X3XA62_9BACT</name>